<feature type="transmembrane region" description="Helical" evidence="1">
    <location>
        <begin position="12"/>
        <end position="34"/>
    </location>
</feature>
<sequence length="138" mass="14313">MSTAGPHPRTLTVARIVGALLVLAAGGIHLFLVLTGAGGLLGVTFVLNFVAGLALGVGMLVAPRRFLLAVTVLALLFMVASLLALALTLTVGLLGVQPGWDYPLIRETAIIESIGVVVLVAATVIAWRDRRAGLTPRR</sequence>
<dbReference type="Proteomes" id="UP000293519">
    <property type="component" value="Unassembled WGS sequence"/>
</dbReference>
<name>A0A4Q7LP95_9MICO</name>
<evidence type="ECO:0000313" key="2">
    <source>
        <dbReference type="EMBL" id="RZS56384.1"/>
    </source>
</evidence>
<keyword evidence="3" id="KW-1185">Reference proteome</keyword>
<feature type="transmembrane region" description="Helical" evidence="1">
    <location>
        <begin position="109"/>
        <end position="128"/>
    </location>
</feature>
<protein>
    <submittedName>
        <fullName evidence="2">Uncharacterized protein</fullName>
    </submittedName>
</protein>
<evidence type="ECO:0000313" key="3">
    <source>
        <dbReference type="Proteomes" id="UP000293519"/>
    </source>
</evidence>
<feature type="transmembrane region" description="Helical" evidence="1">
    <location>
        <begin position="66"/>
        <end position="89"/>
    </location>
</feature>
<feature type="transmembrane region" description="Helical" evidence="1">
    <location>
        <begin position="40"/>
        <end position="61"/>
    </location>
</feature>
<reference evidence="2 3" key="1">
    <citation type="journal article" date="2015" name="Stand. Genomic Sci.">
        <title>Genomic Encyclopedia of Bacterial and Archaeal Type Strains, Phase III: the genomes of soil and plant-associated and newly described type strains.</title>
        <authorList>
            <person name="Whitman W.B."/>
            <person name="Woyke T."/>
            <person name="Klenk H.P."/>
            <person name="Zhou Y."/>
            <person name="Lilburn T.G."/>
            <person name="Beck B.J."/>
            <person name="De Vos P."/>
            <person name="Vandamme P."/>
            <person name="Eisen J.A."/>
            <person name="Garrity G."/>
            <person name="Hugenholtz P."/>
            <person name="Kyrpides N.C."/>
        </authorList>
    </citation>
    <scope>NUCLEOTIDE SEQUENCE [LARGE SCALE GENOMIC DNA]</scope>
    <source>
        <strain evidence="2 3">CV2</strain>
    </source>
</reference>
<dbReference type="EMBL" id="SGWW01000003">
    <property type="protein sequence ID" value="RZS56384.1"/>
    <property type="molecule type" value="Genomic_DNA"/>
</dbReference>
<keyword evidence="1" id="KW-0472">Membrane</keyword>
<dbReference type="AlphaFoldDB" id="A0A4Q7LP95"/>
<keyword evidence="1" id="KW-0812">Transmembrane</keyword>
<keyword evidence="1" id="KW-1133">Transmembrane helix</keyword>
<organism evidence="2 3">
    <name type="scientific">Microcella putealis</name>
    <dbReference type="NCBI Taxonomy" id="337005"/>
    <lineage>
        <taxon>Bacteria</taxon>
        <taxon>Bacillati</taxon>
        <taxon>Actinomycetota</taxon>
        <taxon>Actinomycetes</taxon>
        <taxon>Micrococcales</taxon>
        <taxon>Microbacteriaceae</taxon>
        <taxon>Microcella</taxon>
    </lineage>
</organism>
<gene>
    <name evidence="2" type="ORF">EV141_1845</name>
</gene>
<dbReference type="RefSeq" id="WP_130485636.1">
    <property type="nucleotide sequence ID" value="NZ_SGWW01000003.1"/>
</dbReference>
<evidence type="ECO:0000256" key="1">
    <source>
        <dbReference type="SAM" id="Phobius"/>
    </source>
</evidence>
<comment type="caution">
    <text evidence="2">The sequence shown here is derived from an EMBL/GenBank/DDBJ whole genome shotgun (WGS) entry which is preliminary data.</text>
</comment>
<proteinExistence type="predicted"/>
<accession>A0A4Q7LP95</accession>